<accession>A0A0F6W161</accession>
<name>A0A0F6W161_9BACT</name>
<dbReference type="AlphaFoldDB" id="A0A0F6W161"/>
<evidence type="ECO:0008006" key="3">
    <source>
        <dbReference type="Google" id="ProtNLM"/>
    </source>
</evidence>
<evidence type="ECO:0000313" key="1">
    <source>
        <dbReference type="EMBL" id="AKF04825.1"/>
    </source>
</evidence>
<proteinExistence type="predicted"/>
<gene>
    <name evidence="1" type="ORF">DB32_001974</name>
</gene>
<dbReference type="EMBL" id="CP011125">
    <property type="protein sequence ID" value="AKF04825.1"/>
    <property type="molecule type" value="Genomic_DNA"/>
</dbReference>
<dbReference type="KEGG" id="samy:DB32_001974"/>
<sequence length="366" mass="38635">MMDERSKARLAIVVLVMALAGCNPTRGAIVIDGGPTTPPTDAAMGGQDASEPPPCTLVELDPAPADVLWVVDTTDSWETRADRYAGAVDGMIDGVDAWADAEHALTVFPRFVPDPEAIVASCETSDYESADVAFGASGQSMRDELALHTFDGESPLGPALEGAIAIARDRAAESRWRSTHVVLVTDASPGTDEACDATWEEVADIAEAGFDDGRRGAARVHVMSVIGSAIAPDHIERIFDIANGGGGYSAIVNGGREDVERQARAMVQDLEDRATVCTRMLPPGADAPDTITLRYPDDSTRTATRVADASACRDAAWGFYVDDLEDPTTITLCSGPAGVGGFCEVTYVEARTRGAPRFELDGVCVR</sequence>
<dbReference type="InterPro" id="IPR036465">
    <property type="entry name" value="vWFA_dom_sf"/>
</dbReference>
<dbReference type="STRING" id="927083.DB32_001974"/>
<dbReference type="SUPFAM" id="SSF53300">
    <property type="entry name" value="vWA-like"/>
    <property type="match status" value="1"/>
</dbReference>
<dbReference type="PROSITE" id="PS51257">
    <property type="entry name" value="PROKAR_LIPOPROTEIN"/>
    <property type="match status" value="1"/>
</dbReference>
<organism evidence="1 2">
    <name type="scientific">Sandaracinus amylolyticus</name>
    <dbReference type="NCBI Taxonomy" id="927083"/>
    <lineage>
        <taxon>Bacteria</taxon>
        <taxon>Pseudomonadati</taxon>
        <taxon>Myxococcota</taxon>
        <taxon>Polyangia</taxon>
        <taxon>Polyangiales</taxon>
        <taxon>Sandaracinaceae</taxon>
        <taxon>Sandaracinus</taxon>
    </lineage>
</organism>
<protein>
    <recommendedName>
        <fullName evidence="3">VWFA domain-containing protein</fullName>
    </recommendedName>
</protein>
<dbReference type="Proteomes" id="UP000034883">
    <property type="component" value="Chromosome"/>
</dbReference>
<keyword evidence="2" id="KW-1185">Reference proteome</keyword>
<evidence type="ECO:0000313" key="2">
    <source>
        <dbReference type="Proteomes" id="UP000034883"/>
    </source>
</evidence>
<reference evidence="1 2" key="1">
    <citation type="submission" date="2015-03" db="EMBL/GenBank/DDBJ databases">
        <title>Genome assembly of Sandaracinus amylolyticus DSM 53668.</title>
        <authorList>
            <person name="Sharma G."/>
            <person name="Subramanian S."/>
        </authorList>
    </citation>
    <scope>NUCLEOTIDE SEQUENCE [LARGE SCALE GENOMIC DNA]</scope>
    <source>
        <strain evidence="1 2">DSM 53668</strain>
    </source>
</reference>